<protein>
    <recommendedName>
        <fullName evidence="1">DUF374 domain-containing protein</fullName>
    </recommendedName>
</protein>
<dbReference type="Pfam" id="PF04028">
    <property type="entry name" value="DUF374"/>
    <property type="match status" value="1"/>
</dbReference>
<gene>
    <name evidence="2" type="ORF">C8C77_101242</name>
</gene>
<dbReference type="OrthoDB" id="9810508at2"/>
<reference evidence="2 3" key="1">
    <citation type="submission" date="2019-03" db="EMBL/GenBank/DDBJ databases">
        <title>Subsurface microbial communities from deep shales in Ohio and West Virginia, USA.</title>
        <authorList>
            <person name="Wrighton K."/>
        </authorList>
    </citation>
    <scope>NUCLEOTIDE SEQUENCE [LARGE SCALE GENOMIC DNA]</scope>
    <source>
        <strain evidence="2 3">MSL9.2</strain>
    </source>
</reference>
<proteinExistence type="predicted"/>
<name>A0A4V3G621_9FIRM</name>
<feature type="domain" description="DUF374" evidence="1">
    <location>
        <begin position="63"/>
        <end position="129"/>
    </location>
</feature>
<evidence type="ECO:0000313" key="2">
    <source>
        <dbReference type="EMBL" id="TDW07769.1"/>
    </source>
</evidence>
<evidence type="ECO:0000259" key="1">
    <source>
        <dbReference type="Pfam" id="PF04028"/>
    </source>
</evidence>
<dbReference type="AlphaFoldDB" id="A0A4V3G621"/>
<organism evidence="2 3">
    <name type="scientific">Halanaerobium saccharolyticum</name>
    <dbReference type="NCBI Taxonomy" id="43595"/>
    <lineage>
        <taxon>Bacteria</taxon>
        <taxon>Bacillati</taxon>
        <taxon>Bacillota</taxon>
        <taxon>Clostridia</taxon>
        <taxon>Halanaerobiales</taxon>
        <taxon>Halanaerobiaceae</taxon>
        <taxon>Halanaerobium</taxon>
    </lineage>
</organism>
<sequence length="219" mass="24488">MSAGKKVLKDKMIPPFAYNLIKLTNQSYRLEVAGWEPVKKALEAGDSLVFSSWHGKSWVPAYFLRDLGIYALTSLSRDGSYMTEILHKLGWKTVRGSSSRGASRSLLALYRKLKTGASTALTPDGPTGPIYQIKPGIIFLQEKAGSMLVPIGVDARWKKNFNSWDQYLLPLPFSKTALVFGEPFSFEADLEMEAKQEILKEKMEAVNLKAAEIVREQPK</sequence>
<dbReference type="RefSeq" id="WP_111571152.1">
    <property type="nucleotide sequence ID" value="NZ_QLME01000002.1"/>
</dbReference>
<comment type="caution">
    <text evidence="2">The sequence shown here is derived from an EMBL/GenBank/DDBJ whole genome shotgun (WGS) entry which is preliminary data.</text>
</comment>
<dbReference type="SUPFAM" id="SSF69593">
    <property type="entry name" value="Glycerol-3-phosphate (1)-acyltransferase"/>
    <property type="match status" value="1"/>
</dbReference>
<dbReference type="Proteomes" id="UP000294697">
    <property type="component" value="Unassembled WGS sequence"/>
</dbReference>
<dbReference type="InterPro" id="IPR007172">
    <property type="entry name" value="DUF374"/>
</dbReference>
<dbReference type="EMBL" id="SODA01000001">
    <property type="protein sequence ID" value="TDW07769.1"/>
    <property type="molecule type" value="Genomic_DNA"/>
</dbReference>
<evidence type="ECO:0000313" key="3">
    <source>
        <dbReference type="Proteomes" id="UP000294697"/>
    </source>
</evidence>
<accession>A0A4V3G621</accession>